<dbReference type="InterPro" id="IPR033992">
    <property type="entry name" value="NKR-like_CTLD"/>
</dbReference>
<protein>
    <recommendedName>
        <fullName evidence="4">C-type lectin domain-containing protein</fullName>
    </recommendedName>
</protein>
<dbReference type="GeneTree" id="ENSGT00940000154685"/>
<comment type="subcellular location">
    <subcellularLocation>
        <location evidence="1">Membrane</location>
        <topology evidence="1">Single-pass membrane protein</topology>
    </subcellularLocation>
</comment>
<dbReference type="Proteomes" id="UP000694425">
    <property type="component" value="Unplaced"/>
</dbReference>
<feature type="transmembrane region" description="Helical" evidence="3">
    <location>
        <begin position="85"/>
        <end position="107"/>
    </location>
</feature>
<dbReference type="PANTHER" id="PTHR46746:SF5">
    <property type="entry name" value="C-TYPE LECTIN DOMAIN-CONTAINING PROTEIN"/>
    <property type="match status" value="1"/>
</dbReference>
<reference evidence="5" key="2">
    <citation type="submission" date="2025-09" db="UniProtKB">
        <authorList>
            <consortium name="Ensembl"/>
        </authorList>
    </citation>
    <scope>IDENTIFICATION</scope>
</reference>
<evidence type="ECO:0000256" key="1">
    <source>
        <dbReference type="ARBA" id="ARBA00004167"/>
    </source>
</evidence>
<evidence type="ECO:0000313" key="5">
    <source>
        <dbReference type="Ensembl" id="ENSNVIP00000013501.1"/>
    </source>
</evidence>
<dbReference type="AlphaFoldDB" id="A0A8C7B0W7"/>
<name>A0A8C7B0W7_NEOVI</name>
<dbReference type="GO" id="GO:0030246">
    <property type="term" value="F:carbohydrate binding"/>
    <property type="evidence" value="ECO:0007669"/>
    <property type="project" value="UniProtKB-KW"/>
</dbReference>
<dbReference type="PROSITE" id="PS50041">
    <property type="entry name" value="C_TYPE_LECTIN_2"/>
    <property type="match status" value="1"/>
</dbReference>
<evidence type="ECO:0000256" key="3">
    <source>
        <dbReference type="SAM" id="Phobius"/>
    </source>
</evidence>
<keyword evidence="3" id="KW-0472">Membrane</keyword>
<dbReference type="PANTHER" id="PTHR46746">
    <property type="entry name" value="KILLER CELL LECTIN-LIKE RECEPTOR SUBFAMILY F MEMBER 2"/>
    <property type="match status" value="1"/>
</dbReference>
<keyword evidence="6" id="KW-1185">Reference proteome</keyword>
<dbReference type="SUPFAM" id="SSF56436">
    <property type="entry name" value="C-type lectin-like"/>
    <property type="match status" value="1"/>
</dbReference>
<feature type="domain" description="C-type lectin" evidence="4">
    <location>
        <begin position="151"/>
        <end position="260"/>
    </location>
</feature>
<dbReference type="Gene3D" id="3.10.100.10">
    <property type="entry name" value="Mannose-Binding Protein A, subunit A"/>
    <property type="match status" value="1"/>
</dbReference>
<accession>A0A8C7B0W7</accession>
<keyword evidence="2" id="KW-0430">Lectin</keyword>
<sequence>MTKVPAVLGITQRGSGSVPNQTCMSRCRDKVLPDLHIFIITYQMFGQTQKTERSMMQKPRKHPYHCQHKWARKDYPKCPKWHRTALRLSCPVLVILIATVIGLTIWVSRLSSENGTKDCDCINISPRKQQNSTNFTTKPKLNLCPNNWLQKKGKCYNFFKNFKSWTDSQKSCLIMKSHLLMIQDKAELDFIQNNIQDGIYFWIGLNITHPQMTWTWLGGTPLNLQLFQVLGQVEDNACAVITKKGVFSEKCCNHSFWICQRALSTDTDF</sequence>
<keyword evidence="3" id="KW-1133">Transmembrane helix</keyword>
<dbReference type="GO" id="GO:0005886">
    <property type="term" value="C:plasma membrane"/>
    <property type="evidence" value="ECO:0007669"/>
    <property type="project" value="TreeGrafter"/>
</dbReference>
<keyword evidence="3" id="KW-0812">Transmembrane</keyword>
<dbReference type="Pfam" id="PF00059">
    <property type="entry name" value="Lectin_C"/>
    <property type="match status" value="1"/>
</dbReference>
<dbReference type="CDD" id="cd03593">
    <property type="entry name" value="CLECT_NK_receptors_like"/>
    <property type="match status" value="1"/>
</dbReference>
<dbReference type="SMART" id="SM00034">
    <property type="entry name" value="CLECT"/>
    <property type="match status" value="1"/>
</dbReference>
<dbReference type="InterPro" id="IPR016187">
    <property type="entry name" value="CTDL_fold"/>
</dbReference>
<evidence type="ECO:0000313" key="6">
    <source>
        <dbReference type="Proteomes" id="UP000694425"/>
    </source>
</evidence>
<dbReference type="InterPro" id="IPR016186">
    <property type="entry name" value="C-type_lectin-like/link_sf"/>
</dbReference>
<organism evidence="5 6">
    <name type="scientific">Neovison vison</name>
    <name type="common">American mink</name>
    <name type="synonym">Mustela vison</name>
    <dbReference type="NCBI Taxonomy" id="452646"/>
    <lineage>
        <taxon>Eukaryota</taxon>
        <taxon>Metazoa</taxon>
        <taxon>Chordata</taxon>
        <taxon>Craniata</taxon>
        <taxon>Vertebrata</taxon>
        <taxon>Euteleostomi</taxon>
        <taxon>Mammalia</taxon>
        <taxon>Eutheria</taxon>
        <taxon>Laurasiatheria</taxon>
        <taxon>Carnivora</taxon>
        <taxon>Caniformia</taxon>
        <taxon>Musteloidea</taxon>
        <taxon>Mustelidae</taxon>
        <taxon>Mustelinae</taxon>
        <taxon>Neogale</taxon>
    </lineage>
</organism>
<proteinExistence type="predicted"/>
<evidence type="ECO:0000259" key="4">
    <source>
        <dbReference type="PROSITE" id="PS50041"/>
    </source>
</evidence>
<reference evidence="5" key="1">
    <citation type="submission" date="2025-08" db="UniProtKB">
        <authorList>
            <consortium name="Ensembl"/>
        </authorList>
    </citation>
    <scope>IDENTIFICATION</scope>
</reference>
<dbReference type="InterPro" id="IPR051379">
    <property type="entry name" value="C-type_Lectin_Receptor_IMM"/>
</dbReference>
<gene>
    <name evidence="5" type="primary">LOC122891267</name>
</gene>
<dbReference type="InterPro" id="IPR001304">
    <property type="entry name" value="C-type_lectin-like"/>
</dbReference>
<evidence type="ECO:0000256" key="2">
    <source>
        <dbReference type="ARBA" id="ARBA00022734"/>
    </source>
</evidence>
<dbReference type="Ensembl" id="ENSNVIT00000015783.1">
    <property type="protein sequence ID" value="ENSNVIP00000013501.1"/>
    <property type="gene ID" value="ENSNVIG00000010637.1"/>
</dbReference>